<accession>A0ABP4YHE8</accession>
<feature type="signal peptide" evidence="2">
    <location>
        <begin position="1"/>
        <end position="26"/>
    </location>
</feature>
<feature type="chain" id="PRO_5045277143" description="DUF11 domain-containing protein" evidence="2">
    <location>
        <begin position="27"/>
        <end position="521"/>
    </location>
</feature>
<feature type="transmembrane region" description="Helical" evidence="1">
    <location>
        <begin position="490"/>
        <end position="512"/>
    </location>
</feature>
<organism evidence="3 4">
    <name type="scientific">Luedemannella flava</name>
    <dbReference type="NCBI Taxonomy" id="349316"/>
    <lineage>
        <taxon>Bacteria</taxon>
        <taxon>Bacillati</taxon>
        <taxon>Actinomycetota</taxon>
        <taxon>Actinomycetes</taxon>
        <taxon>Micromonosporales</taxon>
        <taxon>Micromonosporaceae</taxon>
        <taxon>Luedemannella</taxon>
    </lineage>
</organism>
<keyword evidence="1" id="KW-0812">Transmembrane</keyword>
<evidence type="ECO:0008006" key="5">
    <source>
        <dbReference type="Google" id="ProtNLM"/>
    </source>
</evidence>
<gene>
    <name evidence="3" type="ORF">GCM10009682_33920</name>
</gene>
<keyword evidence="1" id="KW-1133">Transmembrane helix</keyword>
<name>A0ABP4YHE8_9ACTN</name>
<sequence>MRLSLRRGTRLGVLATAVAATTLAFPGPPAAAATAKADLSVKVTGSKVVEGTTLKPFGVAVRNRGPAVVLDATVTVDTAGIDTSVLELEFDEDFCAASTPTTMVCEVGPLGVDEGGNLLGVFGAATPKQQGPAGSFTVTVTSGTPDPDLANNTQTVEVEAVPAGYDLVAFALDAMSEEPDLSDPAADPFVVEPGGTGMVLWFLGNAGSENAEGVRYAVSLPQWVTFADKLPGCTYNAGNNLATCERPDVTVLPDEAFGLEQPMRVRVAKDAPGPVKVTGVVAGAGMNDELEPDESHMLRGVPRGAGVRVGRPTVQQLELMESDPGDNAATFAVKIAKNTADIAVTVGAPTERSADTVAVPFTITNKGPAAGGAVFHVTAPEGTVVLPPQAGGPFCFDASLGAGRPWTQATKVDCGFESEIQVGVTMRFSLVFKVVGPGGKPGKVTVEYYGGASGDVTLGNNAADIVIFKPVAHAPVPSTPDEDTLADTGWNGGGVALAGAAALVLGVALVAASRSRRTRRV</sequence>
<evidence type="ECO:0000256" key="1">
    <source>
        <dbReference type="SAM" id="Phobius"/>
    </source>
</evidence>
<dbReference type="Proteomes" id="UP001500218">
    <property type="component" value="Unassembled WGS sequence"/>
</dbReference>
<evidence type="ECO:0000313" key="4">
    <source>
        <dbReference type="Proteomes" id="UP001500218"/>
    </source>
</evidence>
<evidence type="ECO:0000256" key="2">
    <source>
        <dbReference type="SAM" id="SignalP"/>
    </source>
</evidence>
<comment type="caution">
    <text evidence="3">The sequence shown here is derived from an EMBL/GenBank/DDBJ whole genome shotgun (WGS) entry which is preliminary data.</text>
</comment>
<keyword evidence="4" id="KW-1185">Reference proteome</keyword>
<reference evidence="4" key="1">
    <citation type="journal article" date="2019" name="Int. J. Syst. Evol. Microbiol.">
        <title>The Global Catalogue of Microorganisms (GCM) 10K type strain sequencing project: providing services to taxonomists for standard genome sequencing and annotation.</title>
        <authorList>
            <consortium name="The Broad Institute Genomics Platform"/>
            <consortium name="The Broad Institute Genome Sequencing Center for Infectious Disease"/>
            <person name="Wu L."/>
            <person name="Ma J."/>
        </authorList>
    </citation>
    <scope>NUCLEOTIDE SEQUENCE [LARGE SCALE GENOMIC DNA]</scope>
    <source>
        <strain evidence="4">JCM 13250</strain>
    </source>
</reference>
<keyword evidence="2" id="KW-0732">Signal</keyword>
<evidence type="ECO:0000313" key="3">
    <source>
        <dbReference type="EMBL" id="GAA1809452.1"/>
    </source>
</evidence>
<dbReference type="EMBL" id="BAAALT010000099">
    <property type="protein sequence ID" value="GAA1809452.1"/>
    <property type="molecule type" value="Genomic_DNA"/>
</dbReference>
<proteinExistence type="predicted"/>
<keyword evidence="1" id="KW-0472">Membrane</keyword>
<dbReference type="RefSeq" id="WP_344132450.1">
    <property type="nucleotide sequence ID" value="NZ_BAAALT010000099.1"/>
</dbReference>
<protein>
    <recommendedName>
        <fullName evidence="5">DUF11 domain-containing protein</fullName>
    </recommendedName>
</protein>